<evidence type="ECO:0000256" key="1">
    <source>
        <dbReference type="SAM" id="MobiDB-lite"/>
    </source>
</evidence>
<dbReference type="SUPFAM" id="SSF56219">
    <property type="entry name" value="DNase I-like"/>
    <property type="match status" value="1"/>
</dbReference>
<gene>
    <name evidence="2" type="ORF">PILCRDRAFT_64984</name>
</gene>
<feature type="compositionally biased region" description="Polar residues" evidence="1">
    <location>
        <begin position="11"/>
        <end position="20"/>
    </location>
</feature>
<evidence type="ECO:0000313" key="3">
    <source>
        <dbReference type="Proteomes" id="UP000054166"/>
    </source>
</evidence>
<evidence type="ECO:0000313" key="2">
    <source>
        <dbReference type="EMBL" id="KIM86568.1"/>
    </source>
</evidence>
<keyword evidence="3" id="KW-1185">Reference proteome</keyword>
<dbReference type="EMBL" id="KN832981">
    <property type="protein sequence ID" value="KIM86568.1"/>
    <property type="molecule type" value="Genomic_DNA"/>
</dbReference>
<reference evidence="3" key="2">
    <citation type="submission" date="2015-01" db="EMBL/GenBank/DDBJ databases">
        <title>Evolutionary Origins and Diversification of the Mycorrhizal Mutualists.</title>
        <authorList>
            <consortium name="DOE Joint Genome Institute"/>
            <consortium name="Mycorrhizal Genomics Consortium"/>
            <person name="Kohler A."/>
            <person name="Kuo A."/>
            <person name="Nagy L.G."/>
            <person name="Floudas D."/>
            <person name="Copeland A."/>
            <person name="Barry K.W."/>
            <person name="Cichocki N."/>
            <person name="Veneault-Fourrey C."/>
            <person name="LaButti K."/>
            <person name="Lindquist E.A."/>
            <person name="Lipzen A."/>
            <person name="Lundell T."/>
            <person name="Morin E."/>
            <person name="Murat C."/>
            <person name="Riley R."/>
            <person name="Ohm R."/>
            <person name="Sun H."/>
            <person name="Tunlid A."/>
            <person name="Henrissat B."/>
            <person name="Grigoriev I.V."/>
            <person name="Hibbett D.S."/>
            <person name="Martin F."/>
        </authorList>
    </citation>
    <scope>NUCLEOTIDE SEQUENCE [LARGE SCALE GENOMIC DNA]</scope>
    <source>
        <strain evidence="3">F 1598</strain>
    </source>
</reference>
<sequence>MHMALRPGVNTLESTSSKNYTRPDNVWVSDELHPNITQCDVLPSERPVCTDHLPIITKIDVSPTRTTPAPRYNWRDVAWSALAKDMKTELAKLPVPHTFCTILDFETSLNAFTNTLDSIIEKHVPKTKPTPFQKRWWSKELTDKRNQV</sequence>
<dbReference type="AlphaFoldDB" id="A0A0C3BJN6"/>
<dbReference type="OrthoDB" id="3261136at2759"/>
<dbReference type="Proteomes" id="UP000054166">
    <property type="component" value="Unassembled WGS sequence"/>
</dbReference>
<proteinExistence type="predicted"/>
<evidence type="ECO:0008006" key="4">
    <source>
        <dbReference type="Google" id="ProtNLM"/>
    </source>
</evidence>
<organism evidence="2 3">
    <name type="scientific">Piloderma croceum (strain F 1598)</name>
    <dbReference type="NCBI Taxonomy" id="765440"/>
    <lineage>
        <taxon>Eukaryota</taxon>
        <taxon>Fungi</taxon>
        <taxon>Dikarya</taxon>
        <taxon>Basidiomycota</taxon>
        <taxon>Agaricomycotina</taxon>
        <taxon>Agaricomycetes</taxon>
        <taxon>Agaricomycetidae</taxon>
        <taxon>Atheliales</taxon>
        <taxon>Atheliaceae</taxon>
        <taxon>Piloderma</taxon>
    </lineage>
</organism>
<dbReference type="InterPro" id="IPR036691">
    <property type="entry name" value="Endo/exonu/phosph_ase_sf"/>
</dbReference>
<dbReference type="Gene3D" id="3.60.10.10">
    <property type="entry name" value="Endonuclease/exonuclease/phosphatase"/>
    <property type="match status" value="1"/>
</dbReference>
<dbReference type="HOGENOM" id="CLU_115679_0_0_1"/>
<dbReference type="InParanoid" id="A0A0C3BJN6"/>
<name>A0A0C3BJN6_PILCF</name>
<feature type="region of interest" description="Disordered" evidence="1">
    <location>
        <begin position="1"/>
        <end position="20"/>
    </location>
</feature>
<reference evidence="2 3" key="1">
    <citation type="submission" date="2014-04" db="EMBL/GenBank/DDBJ databases">
        <authorList>
            <consortium name="DOE Joint Genome Institute"/>
            <person name="Kuo A."/>
            <person name="Tarkka M."/>
            <person name="Buscot F."/>
            <person name="Kohler A."/>
            <person name="Nagy L.G."/>
            <person name="Floudas D."/>
            <person name="Copeland A."/>
            <person name="Barry K.W."/>
            <person name="Cichocki N."/>
            <person name="Veneault-Fourrey C."/>
            <person name="LaButti K."/>
            <person name="Lindquist E.A."/>
            <person name="Lipzen A."/>
            <person name="Lundell T."/>
            <person name="Morin E."/>
            <person name="Murat C."/>
            <person name="Sun H."/>
            <person name="Tunlid A."/>
            <person name="Henrissat B."/>
            <person name="Grigoriev I.V."/>
            <person name="Hibbett D.S."/>
            <person name="Martin F."/>
            <person name="Nordberg H.P."/>
            <person name="Cantor M.N."/>
            <person name="Hua S.X."/>
        </authorList>
    </citation>
    <scope>NUCLEOTIDE SEQUENCE [LARGE SCALE GENOMIC DNA]</scope>
    <source>
        <strain evidence="2 3">F 1598</strain>
    </source>
</reference>
<accession>A0A0C3BJN6</accession>
<protein>
    <recommendedName>
        <fullName evidence="4">Endonuclease/exonuclease/phosphatase domain-containing protein</fullName>
    </recommendedName>
</protein>